<name>A0A540WL70_9BACT</name>
<dbReference type="PANTHER" id="PTHR36115:SF4">
    <property type="entry name" value="MEMBRANE PROTEIN"/>
    <property type="match status" value="1"/>
</dbReference>
<dbReference type="RefSeq" id="WP_141648409.1">
    <property type="nucleotide sequence ID" value="NZ_VIFM01000310.1"/>
</dbReference>
<dbReference type="InterPro" id="IPR051791">
    <property type="entry name" value="Pra-immunoreactive"/>
</dbReference>
<evidence type="ECO:0000256" key="1">
    <source>
        <dbReference type="ARBA" id="ARBA00004651"/>
    </source>
</evidence>
<evidence type="ECO:0000313" key="8">
    <source>
        <dbReference type="Proteomes" id="UP000315369"/>
    </source>
</evidence>
<comment type="caution">
    <text evidence="7">The sequence shown here is derived from an EMBL/GenBank/DDBJ whole genome shotgun (WGS) entry which is preliminary data.</text>
</comment>
<dbReference type="SUPFAM" id="SSF57845">
    <property type="entry name" value="B-box zinc-binding domain"/>
    <property type="match status" value="1"/>
</dbReference>
<dbReference type="InterPro" id="IPR010432">
    <property type="entry name" value="RDD"/>
</dbReference>
<dbReference type="EMBL" id="VIFM01000310">
    <property type="protein sequence ID" value="TQF09773.1"/>
    <property type="molecule type" value="Genomic_DNA"/>
</dbReference>
<sequence>MSDFREAVESISEAQCSEHPGFSVAGACTRCGTFVCAFCALSWAGRCFGCLHAAPELATRRARLAASLVDGSALLLPSLLLGVLRCLAIPDEAAMKAPVVYAPALLVLFVQASLIRGTGASLGKRLLGIRVVRRDGRPAEVWRIALLRNALPIALCGYCGWFGLVDALFCVGEDRRCLHDWMAGTRVVKAPRAQRSFAARLVTG</sequence>
<keyword evidence="3" id="KW-0812">Transmembrane</keyword>
<keyword evidence="2" id="KW-1003">Cell membrane</keyword>
<accession>A0A540WL70</accession>
<dbReference type="Proteomes" id="UP000315369">
    <property type="component" value="Unassembled WGS sequence"/>
</dbReference>
<keyword evidence="4" id="KW-1133">Transmembrane helix</keyword>
<reference evidence="7 8" key="1">
    <citation type="submission" date="2019-06" db="EMBL/GenBank/DDBJ databases">
        <authorList>
            <person name="Livingstone P."/>
            <person name="Whitworth D."/>
        </authorList>
    </citation>
    <scope>NUCLEOTIDE SEQUENCE [LARGE SCALE GENOMIC DNA]</scope>
    <source>
        <strain evidence="7 8">AM401</strain>
    </source>
</reference>
<dbReference type="PANTHER" id="PTHR36115">
    <property type="entry name" value="PROLINE-RICH ANTIGEN HOMOLOG-RELATED"/>
    <property type="match status" value="1"/>
</dbReference>
<evidence type="ECO:0000256" key="3">
    <source>
        <dbReference type="ARBA" id="ARBA00022692"/>
    </source>
</evidence>
<evidence type="ECO:0000313" key="7">
    <source>
        <dbReference type="EMBL" id="TQF09773.1"/>
    </source>
</evidence>
<keyword evidence="8" id="KW-1185">Reference proteome</keyword>
<evidence type="ECO:0000259" key="6">
    <source>
        <dbReference type="Pfam" id="PF06271"/>
    </source>
</evidence>
<feature type="domain" description="RDD" evidence="6">
    <location>
        <begin position="58"/>
        <end position="184"/>
    </location>
</feature>
<gene>
    <name evidence="7" type="ORF">FJV41_42905</name>
</gene>
<comment type="subcellular location">
    <subcellularLocation>
        <location evidence="1">Cell membrane</location>
        <topology evidence="1">Multi-pass membrane protein</topology>
    </subcellularLocation>
</comment>
<dbReference type="GO" id="GO:0005886">
    <property type="term" value="C:plasma membrane"/>
    <property type="evidence" value="ECO:0007669"/>
    <property type="project" value="UniProtKB-SubCell"/>
</dbReference>
<evidence type="ECO:0000256" key="5">
    <source>
        <dbReference type="ARBA" id="ARBA00023136"/>
    </source>
</evidence>
<keyword evidence="5" id="KW-0472">Membrane</keyword>
<evidence type="ECO:0000256" key="4">
    <source>
        <dbReference type="ARBA" id="ARBA00022989"/>
    </source>
</evidence>
<dbReference type="Pfam" id="PF06271">
    <property type="entry name" value="RDD"/>
    <property type="match status" value="1"/>
</dbReference>
<protein>
    <submittedName>
        <fullName evidence="7">RDD family protein</fullName>
    </submittedName>
</protein>
<organism evidence="7 8">
    <name type="scientific">Myxococcus llanfairpwllgwyngyllgogerychwyrndrobwllllantysiliogogogochensis</name>
    <dbReference type="NCBI Taxonomy" id="2590453"/>
    <lineage>
        <taxon>Bacteria</taxon>
        <taxon>Pseudomonadati</taxon>
        <taxon>Myxococcota</taxon>
        <taxon>Myxococcia</taxon>
        <taxon>Myxococcales</taxon>
        <taxon>Cystobacterineae</taxon>
        <taxon>Myxococcaceae</taxon>
        <taxon>Myxococcus</taxon>
    </lineage>
</organism>
<evidence type="ECO:0000256" key="2">
    <source>
        <dbReference type="ARBA" id="ARBA00022475"/>
    </source>
</evidence>
<proteinExistence type="predicted"/>
<dbReference type="OrthoDB" id="5349007at2"/>
<dbReference type="AlphaFoldDB" id="A0A540WL70"/>